<dbReference type="AlphaFoldDB" id="A0A9W4XTS8"/>
<dbReference type="EMBL" id="CAOQHR010000010">
    <property type="protein sequence ID" value="CAI6340385.1"/>
    <property type="molecule type" value="Genomic_DNA"/>
</dbReference>
<organism evidence="1 2">
    <name type="scientific">Periconia digitata</name>
    <dbReference type="NCBI Taxonomy" id="1303443"/>
    <lineage>
        <taxon>Eukaryota</taxon>
        <taxon>Fungi</taxon>
        <taxon>Dikarya</taxon>
        <taxon>Ascomycota</taxon>
        <taxon>Pezizomycotina</taxon>
        <taxon>Dothideomycetes</taxon>
        <taxon>Pleosporomycetidae</taxon>
        <taxon>Pleosporales</taxon>
        <taxon>Massarineae</taxon>
        <taxon>Periconiaceae</taxon>
        <taxon>Periconia</taxon>
    </lineage>
</organism>
<sequence length="421" mass="48623">MQTIEAMASESALFFRLPLRIRQTIYSNVLKQTTEMFLLRTCRQIYVESHQLVFRQPLKLSNQTLRQRLRKVPERFMPEVTEIFFTLHDVDMTPLLSQTVSPSLVRSGNSLPLHTWDIYDTEVESIRTALIRFQSVTRFTLQVLEGSPSHLYRDFVGSIIGMLASIYPNINGLGFEGSFRDQNFQLLSRFMSLESISFDCHLVQRQAEIAKTFSRLNLTGVSFITQRPPPRSFRHQDDMSTPTSSAMGEFLSTFTSQALSSLCISQPHAPTPNVLVSLRSFIYKNTRVNRLELDWPRLDPEILQRYTLLNKPLKCLWIRAVDRASAFDIFRIIDEEKGDQRVVNLQDVGILRSFWHPIVTETKKQTRVSDSSRAEVSDRVTFKDIHQDEDLTSAELDEANLVFAQHRLRALGVRVMWCTDP</sequence>
<dbReference type="Proteomes" id="UP001152607">
    <property type="component" value="Unassembled WGS sequence"/>
</dbReference>
<protein>
    <submittedName>
        <fullName evidence="1">Uncharacterized protein</fullName>
    </submittedName>
</protein>
<proteinExistence type="predicted"/>
<accession>A0A9W4XTS8</accession>
<evidence type="ECO:0000313" key="1">
    <source>
        <dbReference type="EMBL" id="CAI6340385.1"/>
    </source>
</evidence>
<evidence type="ECO:0000313" key="2">
    <source>
        <dbReference type="Proteomes" id="UP001152607"/>
    </source>
</evidence>
<name>A0A9W4XTS8_9PLEO</name>
<reference evidence="1" key="1">
    <citation type="submission" date="2023-01" db="EMBL/GenBank/DDBJ databases">
        <authorList>
            <person name="Van Ghelder C."/>
            <person name="Rancurel C."/>
        </authorList>
    </citation>
    <scope>NUCLEOTIDE SEQUENCE</scope>
    <source>
        <strain evidence="1">CNCM I-4278</strain>
    </source>
</reference>
<dbReference type="OrthoDB" id="4413570at2759"/>
<gene>
    <name evidence="1" type="ORF">PDIGIT_LOCUS13561</name>
</gene>
<comment type="caution">
    <text evidence="1">The sequence shown here is derived from an EMBL/GenBank/DDBJ whole genome shotgun (WGS) entry which is preliminary data.</text>
</comment>
<keyword evidence="2" id="KW-1185">Reference proteome</keyword>